<proteinExistence type="predicted"/>
<organism evidence="3 4">
    <name type="scientific">Sinobacterium norvegicum</name>
    <dbReference type="NCBI Taxonomy" id="1641715"/>
    <lineage>
        <taxon>Bacteria</taxon>
        <taxon>Pseudomonadati</taxon>
        <taxon>Pseudomonadota</taxon>
        <taxon>Gammaproteobacteria</taxon>
        <taxon>Cellvibrionales</taxon>
        <taxon>Spongiibacteraceae</taxon>
        <taxon>Sinobacterium</taxon>
    </lineage>
</organism>
<dbReference type="InterPro" id="IPR023346">
    <property type="entry name" value="Lysozyme-like_dom_sf"/>
</dbReference>
<sequence>MTVKAGWLAILLSTASLVAQADYSEQPAVQQFIDEMVEKHQFQRQQLEPLFSSAEKKQSIVDAISRPAEKVKEWKDYRRIFLVGDRAERGAAFYQTYQKELDRAESVYGVPAEIIVAIIGIETQYGTYTGRYRVIDSLSTLAFDYPPRAPFFRSELEQYLILTREQGVDPLSLKGSYAGAMGWGQFISSSYRHYAVDFDGDGKTDIWHNPSDAIGSVANYFKVHGWQSGQPVTTRVAVNKNSDQSKVNTGLELNSTVGELQTAGFQPSQSLPSAMKANIWQLQGEYGSEYWITLPNFYTITRYNHSHLYAMAVYQLSQDVAALIKP</sequence>
<protein>
    <submittedName>
        <fullName evidence="3">Membrane-bound lytic murein transglycosylase B</fullName>
        <ecNumber evidence="3">4.2.2.-</ecNumber>
    </submittedName>
</protein>
<dbReference type="InterPro" id="IPR031304">
    <property type="entry name" value="SLT_2"/>
</dbReference>
<dbReference type="InterPro" id="IPR043426">
    <property type="entry name" value="MltB-like"/>
</dbReference>
<dbReference type="InterPro" id="IPR011757">
    <property type="entry name" value="Lytic_transglycosylase_MltB"/>
</dbReference>
<evidence type="ECO:0000256" key="1">
    <source>
        <dbReference type="SAM" id="SignalP"/>
    </source>
</evidence>
<feature type="signal peptide" evidence="1">
    <location>
        <begin position="1"/>
        <end position="21"/>
    </location>
</feature>
<accession>A0ABN8EJ45</accession>
<dbReference type="Gene3D" id="1.10.530.10">
    <property type="match status" value="1"/>
</dbReference>
<dbReference type="Proteomes" id="UP000838100">
    <property type="component" value="Unassembled WGS sequence"/>
</dbReference>
<feature type="chain" id="PRO_5045312351" evidence="1">
    <location>
        <begin position="22"/>
        <end position="326"/>
    </location>
</feature>
<feature type="domain" description="Transglycosylase SLT" evidence="2">
    <location>
        <begin position="25"/>
        <end position="318"/>
    </location>
</feature>
<evidence type="ECO:0000313" key="4">
    <source>
        <dbReference type="Proteomes" id="UP000838100"/>
    </source>
</evidence>
<evidence type="ECO:0000313" key="3">
    <source>
        <dbReference type="EMBL" id="CAH0992435.1"/>
    </source>
</evidence>
<dbReference type="EC" id="4.2.2.-" evidence="3"/>
<dbReference type="PANTHER" id="PTHR30163:SF9">
    <property type="entry name" value="MEMBRANE-BOUND LYTIC MUREIN TRANSGLYCOSYLASE B"/>
    <property type="match status" value="1"/>
</dbReference>
<dbReference type="CDD" id="cd13399">
    <property type="entry name" value="Slt35-like"/>
    <property type="match status" value="1"/>
</dbReference>
<comment type="caution">
    <text evidence="3">The sequence shown here is derived from an EMBL/GenBank/DDBJ whole genome shotgun (WGS) entry which is preliminary data.</text>
</comment>
<dbReference type="GO" id="GO:0016829">
    <property type="term" value="F:lyase activity"/>
    <property type="evidence" value="ECO:0007669"/>
    <property type="project" value="UniProtKB-KW"/>
</dbReference>
<evidence type="ECO:0000259" key="2">
    <source>
        <dbReference type="Pfam" id="PF13406"/>
    </source>
</evidence>
<keyword evidence="3" id="KW-0456">Lyase</keyword>
<dbReference type="SUPFAM" id="SSF53955">
    <property type="entry name" value="Lysozyme-like"/>
    <property type="match status" value="1"/>
</dbReference>
<reference evidence="3" key="1">
    <citation type="submission" date="2021-12" db="EMBL/GenBank/DDBJ databases">
        <authorList>
            <person name="Rodrigo-Torres L."/>
            <person name="Arahal R. D."/>
            <person name="Lucena T."/>
        </authorList>
    </citation>
    <scope>NUCLEOTIDE SEQUENCE</scope>
    <source>
        <strain evidence="3">CECT 8267</strain>
    </source>
</reference>
<dbReference type="PANTHER" id="PTHR30163">
    <property type="entry name" value="MEMBRANE-BOUND LYTIC MUREIN TRANSGLYCOSYLASE B"/>
    <property type="match status" value="1"/>
</dbReference>
<name>A0ABN8EJ45_9GAMM</name>
<dbReference type="Pfam" id="PF13406">
    <property type="entry name" value="SLT_2"/>
    <property type="match status" value="1"/>
</dbReference>
<keyword evidence="4" id="KW-1185">Reference proteome</keyword>
<keyword evidence="1" id="KW-0732">Signal</keyword>
<dbReference type="Gene3D" id="1.10.8.350">
    <property type="entry name" value="Bacterial muramidase"/>
    <property type="match status" value="1"/>
</dbReference>
<gene>
    <name evidence="3" type="primary">mltB</name>
    <name evidence="3" type="ORF">SIN8267_02555</name>
</gene>
<dbReference type="NCBIfam" id="TIGR02282">
    <property type="entry name" value="MltB"/>
    <property type="match status" value="1"/>
</dbReference>
<dbReference type="EMBL" id="CAKLPX010000003">
    <property type="protein sequence ID" value="CAH0992435.1"/>
    <property type="molecule type" value="Genomic_DNA"/>
</dbReference>